<dbReference type="CDD" id="cd06267">
    <property type="entry name" value="PBP1_LacI_sugar_binding-like"/>
    <property type="match status" value="1"/>
</dbReference>
<dbReference type="Pfam" id="PF13377">
    <property type="entry name" value="Peripla_BP_3"/>
    <property type="match status" value="1"/>
</dbReference>
<dbReference type="SMART" id="SM00354">
    <property type="entry name" value="HTH_LACI"/>
    <property type="match status" value="1"/>
</dbReference>
<dbReference type="Pfam" id="PF00356">
    <property type="entry name" value="LacI"/>
    <property type="match status" value="1"/>
</dbReference>
<keyword evidence="3" id="KW-0804">Transcription</keyword>
<dbReference type="PROSITE" id="PS00356">
    <property type="entry name" value="HTH_LACI_1"/>
    <property type="match status" value="1"/>
</dbReference>
<dbReference type="EMBL" id="JBEPLY010000010">
    <property type="protein sequence ID" value="MET3600937.1"/>
    <property type="molecule type" value="Genomic_DNA"/>
</dbReference>
<gene>
    <name evidence="5" type="ORF">ABID12_002888</name>
</gene>
<dbReference type="InterPro" id="IPR046335">
    <property type="entry name" value="LacI/GalR-like_sensor"/>
</dbReference>
<evidence type="ECO:0000256" key="1">
    <source>
        <dbReference type="ARBA" id="ARBA00023015"/>
    </source>
</evidence>
<evidence type="ECO:0000256" key="3">
    <source>
        <dbReference type="ARBA" id="ARBA00023163"/>
    </source>
</evidence>
<evidence type="ECO:0000256" key="2">
    <source>
        <dbReference type="ARBA" id="ARBA00023125"/>
    </source>
</evidence>
<dbReference type="Gene3D" id="1.10.260.40">
    <property type="entry name" value="lambda repressor-like DNA-binding domains"/>
    <property type="match status" value="1"/>
</dbReference>
<dbReference type="CDD" id="cd01392">
    <property type="entry name" value="HTH_LacI"/>
    <property type="match status" value="1"/>
</dbReference>
<comment type="caution">
    <text evidence="5">The sequence shown here is derived from an EMBL/GenBank/DDBJ whole genome shotgun (WGS) entry which is preliminary data.</text>
</comment>
<dbReference type="Proteomes" id="UP001549164">
    <property type="component" value="Unassembled WGS sequence"/>
</dbReference>
<keyword evidence="1" id="KW-0805">Transcription regulation</keyword>
<evidence type="ECO:0000313" key="6">
    <source>
        <dbReference type="Proteomes" id="UP001549164"/>
    </source>
</evidence>
<dbReference type="InterPro" id="IPR028082">
    <property type="entry name" value="Peripla_BP_I"/>
</dbReference>
<dbReference type="InterPro" id="IPR010982">
    <property type="entry name" value="Lambda_DNA-bd_dom_sf"/>
</dbReference>
<dbReference type="Gene3D" id="3.40.50.2300">
    <property type="match status" value="2"/>
</dbReference>
<dbReference type="InterPro" id="IPR000843">
    <property type="entry name" value="HTH_LacI"/>
</dbReference>
<organism evidence="5 6">
    <name type="scientific">Martelella mangrovi</name>
    <dbReference type="NCBI Taxonomy" id="1397477"/>
    <lineage>
        <taxon>Bacteria</taxon>
        <taxon>Pseudomonadati</taxon>
        <taxon>Pseudomonadota</taxon>
        <taxon>Alphaproteobacteria</taxon>
        <taxon>Hyphomicrobiales</taxon>
        <taxon>Aurantimonadaceae</taxon>
        <taxon>Martelella</taxon>
    </lineage>
</organism>
<dbReference type="PANTHER" id="PTHR30146">
    <property type="entry name" value="LACI-RELATED TRANSCRIPTIONAL REPRESSOR"/>
    <property type="match status" value="1"/>
</dbReference>
<dbReference type="SUPFAM" id="SSF53822">
    <property type="entry name" value="Periplasmic binding protein-like I"/>
    <property type="match status" value="1"/>
</dbReference>
<dbReference type="SUPFAM" id="SSF47413">
    <property type="entry name" value="lambda repressor-like DNA-binding domains"/>
    <property type="match status" value="1"/>
</dbReference>
<reference evidence="5 6" key="1">
    <citation type="submission" date="2024-06" db="EMBL/GenBank/DDBJ databases">
        <title>Genomic Encyclopedia of Type Strains, Phase IV (KMG-IV): sequencing the most valuable type-strain genomes for metagenomic binning, comparative biology and taxonomic classification.</title>
        <authorList>
            <person name="Goeker M."/>
        </authorList>
    </citation>
    <scope>NUCLEOTIDE SEQUENCE [LARGE SCALE GENOMIC DNA]</scope>
    <source>
        <strain evidence="5 6">DSM 28102</strain>
    </source>
</reference>
<dbReference type="GO" id="GO:0003677">
    <property type="term" value="F:DNA binding"/>
    <property type="evidence" value="ECO:0007669"/>
    <property type="project" value="UniProtKB-KW"/>
</dbReference>
<keyword evidence="6" id="KW-1185">Reference proteome</keyword>
<dbReference type="PROSITE" id="PS50932">
    <property type="entry name" value="HTH_LACI_2"/>
    <property type="match status" value="1"/>
</dbReference>
<keyword evidence="2 5" id="KW-0238">DNA-binding</keyword>
<feature type="domain" description="HTH lacI-type" evidence="4">
    <location>
        <begin position="10"/>
        <end position="60"/>
    </location>
</feature>
<name>A0ABV2IFB9_9HYPH</name>
<dbReference type="PANTHER" id="PTHR30146:SF109">
    <property type="entry name" value="HTH-TYPE TRANSCRIPTIONAL REGULATOR GALS"/>
    <property type="match status" value="1"/>
</dbReference>
<protein>
    <submittedName>
        <fullName evidence="5">DNA-binding LacI/PurR family transcriptional regulator</fullName>
    </submittedName>
</protein>
<evidence type="ECO:0000313" key="5">
    <source>
        <dbReference type="EMBL" id="MET3600937.1"/>
    </source>
</evidence>
<evidence type="ECO:0000259" key="4">
    <source>
        <dbReference type="PROSITE" id="PS50932"/>
    </source>
</evidence>
<accession>A0ABV2IFB9</accession>
<dbReference type="RefSeq" id="WP_354434806.1">
    <property type="nucleotide sequence ID" value="NZ_JBEPLY010000010.1"/>
</dbReference>
<proteinExistence type="predicted"/>
<sequence>MSDRRKLATATLQDVANAAGVSVGTVSKALNRREGVSPEVTSRIIDTARRLGYQKRQLAPQPVYAIGSTTIVTFDHFIVSGQFYGEILDAILEESERQGIATSVELVPSGNLESFLERGRLFTAQRPESIIVLGIDQPELVDAIAALGCPAVLVNGADRHMRVSSVSPDYHFGGWAAARHLLEQGHRNIAHVTHLRRVSFALRLDGFRDALADFGIAYDPEIHLIDTQSPALMSEDARLAVEARMSAGTFDYTGFVCAADMLAVGVMQAAAGAGLSIPDDISVIGFDDLPICAHCNPPLSSIHVDRREIGRTAVSLLLERSSLPQLPERRLAMGVSVTPRASVKDRTAS</sequence>